<dbReference type="FunFam" id="1.10.10.10:FF:000001">
    <property type="entry name" value="LysR family transcriptional regulator"/>
    <property type="match status" value="1"/>
</dbReference>
<reference evidence="7 8" key="1">
    <citation type="submission" date="2020-08" db="EMBL/GenBank/DDBJ databases">
        <title>The Agave Microbiome: Exploring the role of microbial communities in plant adaptations to desert environments.</title>
        <authorList>
            <person name="Partida-Martinez L.P."/>
        </authorList>
    </citation>
    <scope>NUCLEOTIDE SEQUENCE [LARGE SCALE GENOMIC DNA]</scope>
    <source>
        <strain evidence="7 8">AT3.2</strain>
    </source>
</reference>
<dbReference type="AlphaFoldDB" id="A0A7X0CDZ2"/>
<sequence>MDIKQIRTLIAIAETGSATKAAELLHLVQPAVSRHIRMLEEECGALLFERERHGMVLTDAGRTLAEYGRRALRELDKARAEIGPAANAISGRLMIGLLASTSSLLATELVARVRAKHPAVTVGINVGYAGNVVQWLEAGEVELALLYDTRASNGLQVEALLDERLYVIGPPGEIDASTPFPLKQLRDRPMILPNAPHGLRSIIEHALAVAGISVDVVAETNALDLQKSLVNKGFGYSILPSSAILDELRDGTLSGAPVGTPDLSRRIVLARAATRRASPVSVAAAPELVGLMKEMVLGGAWPGAAWIGR</sequence>
<dbReference type="SUPFAM" id="SSF46785">
    <property type="entry name" value="Winged helix' DNA-binding domain"/>
    <property type="match status" value="1"/>
</dbReference>
<dbReference type="Pfam" id="PF03466">
    <property type="entry name" value="LysR_substrate"/>
    <property type="match status" value="1"/>
</dbReference>
<keyword evidence="4" id="KW-0010">Activator</keyword>
<evidence type="ECO:0000256" key="5">
    <source>
        <dbReference type="ARBA" id="ARBA00023163"/>
    </source>
</evidence>
<dbReference type="InterPro" id="IPR036388">
    <property type="entry name" value="WH-like_DNA-bd_sf"/>
</dbReference>
<dbReference type="InterPro" id="IPR000847">
    <property type="entry name" value="LysR_HTH_N"/>
</dbReference>
<comment type="caution">
    <text evidence="7">The sequence shown here is derived from an EMBL/GenBank/DDBJ whole genome shotgun (WGS) entry which is preliminary data.</text>
</comment>
<proteinExistence type="inferred from homology"/>
<organism evidence="7 8">
    <name type="scientific">Massilia aurea</name>
    <dbReference type="NCBI Taxonomy" id="373040"/>
    <lineage>
        <taxon>Bacteria</taxon>
        <taxon>Pseudomonadati</taxon>
        <taxon>Pseudomonadota</taxon>
        <taxon>Betaproteobacteria</taxon>
        <taxon>Burkholderiales</taxon>
        <taxon>Oxalobacteraceae</taxon>
        <taxon>Telluria group</taxon>
        <taxon>Massilia</taxon>
    </lineage>
</organism>
<dbReference type="EMBL" id="JACHBX010000001">
    <property type="protein sequence ID" value="MBB6133708.1"/>
    <property type="molecule type" value="Genomic_DNA"/>
</dbReference>
<accession>A0A7X0CDZ2</accession>
<evidence type="ECO:0000313" key="8">
    <source>
        <dbReference type="Proteomes" id="UP000540787"/>
    </source>
</evidence>
<evidence type="ECO:0000256" key="3">
    <source>
        <dbReference type="ARBA" id="ARBA00023125"/>
    </source>
</evidence>
<dbReference type="PROSITE" id="PS50931">
    <property type="entry name" value="HTH_LYSR"/>
    <property type="match status" value="1"/>
</dbReference>
<dbReference type="Proteomes" id="UP000540787">
    <property type="component" value="Unassembled WGS sequence"/>
</dbReference>
<evidence type="ECO:0000256" key="1">
    <source>
        <dbReference type="ARBA" id="ARBA00009437"/>
    </source>
</evidence>
<keyword evidence="2" id="KW-0805">Transcription regulation</keyword>
<protein>
    <submittedName>
        <fullName evidence="7">DNA-binding transcriptional LysR family regulator</fullName>
    </submittedName>
</protein>
<dbReference type="PANTHER" id="PTHR30293:SF0">
    <property type="entry name" value="NITROGEN ASSIMILATION REGULATORY PROTEIN NAC"/>
    <property type="match status" value="1"/>
</dbReference>
<dbReference type="PANTHER" id="PTHR30293">
    <property type="entry name" value="TRANSCRIPTIONAL REGULATORY PROTEIN NAC-RELATED"/>
    <property type="match status" value="1"/>
</dbReference>
<keyword evidence="3 7" id="KW-0238">DNA-binding</keyword>
<dbReference type="GO" id="GO:2000142">
    <property type="term" value="P:regulation of DNA-templated transcription initiation"/>
    <property type="evidence" value="ECO:0007669"/>
    <property type="project" value="TreeGrafter"/>
</dbReference>
<dbReference type="GO" id="GO:0003700">
    <property type="term" value="F:DNA-binding transcription factor activity"/>
    <property type="evidence" value="ECO:0007669"/>
    <property type="project" value="InterPro"/>
</dbReference>
<dbReference type="Gene3D" id="1.10.10.10">
    <property type="entry name" value="Winged helix-like DNA-binding domain superfamily/Winged helix DNA-binding domain"/>
    <property type="match status" value="1"/>
</dbReference>
<evidence type="ECO:0000313" key="7">
    <source>
        <dbReference type="EMBL" id="MBB6133708.1"/>
    </source>
</evidence>
<dbReference type="GO" id="GO:0003677">
    <property type="term" value="F:DNA binding"/>
    <property type="evidence" value="ECO:0007669"/>
    <property type="project" value="UniProtKB-KW"/>
</dbReference>
<dbReference type="RefSeq" id="WP_183553323.1">
    <property type="nucleotide sequence ID" value="NZ_JACHBX010000001.1"/>
</dbReference>
<evidence type="ECO:0000256" key="4">
    <source>
        <dbReference type="ARBA" id="ARBA00023159"/>
    </source>
</evidence>
<gene>
    <name evidence="7" type="ORF">HD842_001819</name>
</gene>
<dbReference type="InterPro" id="IPR036390">
    <property type="entry name" value="WH_DNA-bd_sf"/>
</dbReference>
<dbReference type="SUPFAM" id="SSF53850">
    <property type="entry name" value="Periplasmic binding protein-like II"/>
    <property type="match status" value="1"/>
</dbReference>
<evidence type="ECO:0000256" key="2">
    <source>
        <dbReference type="ARBA" id="ARBA00023015"/>
    </source>
</evidence>
<dbReference type="InterPro" id="IPR005119">
    <property type="entry name" value="LysR_subst-bd"/>
</dbReference>
<dbReference type="Gene3D" id="3.40.190.290">
    <property type="match status" value="1"/>
</dbReference>
<comment type="similarity">
    <text evidence="1">Belongs to the LysR transcriptional regulatory family.</text>
</comment>
<dbReference type="Pfam" id="PF00126">
    <property type="entry name" value="HTH_1"/>
    <property type="match status" value="1"/>
</dbReference>
<keyword evidence="8" id="KW-1185">Reference proteome</keyword>
<feature type="domain" description="HTH lysR-type" evidence="6">
    <location>
        <begin position="1"/>
        <end position="58"/>
    </location>
</feature>
<keyword evidence="5" id="KW-0804">Transcription</keyword>
<name>A0A7X0CDZ2_9BURK</name>
<dbReference type="PRINTS" id="PR00039">
    <property type="entry name" value="HTHLYSR"/>
</dbReference>
<evidence type="ECO:0000259" key="6">
    <source>
        <dbReference type="PROSITE" id="PS50931"/>
    </source>
</evidence>